<dbReference type="GO" id="GO:1990281">
    <property type="term" value="C:efflux pump complex"/>
    <property type="evidence" value="ECO:0007669"/>
    <property type="project" value="TreeGrafter"/>
</dbReference>
<dbReference type="Pfam" id="PF02321">
    <property type="entry name" value="OEP"/>
    <property type="match status" value="2"/>
</dbReference>
<dbReference type="SUPFAM" id="SSF56954">
    <property type="entry name" value="Outer membrane efflux proteins (OEP)"/>
    <property type="match status" value="1"/>
</dbReference>
<evidence type="ECO:0000256" key="6">
    <source>
        <dbReference type="ARBA" id="ARBA00023136"/>
    </source>
</evidence>
<organism evidence="8 9">
    <name type="scientific">Paludibacter propionicigenes (strain DSM 17365 / JCM 13257 / WB4)</name>
    <dbReference type="NCBI Taxonomy" id="694427"/>
    <lineage>
        <taxon>Bacteria</taxon>
        <taxon>Pseudomonadati</taxon>
        <taxon>Bacteroidota</taxon>
        <taxon>Bacteroidia</taxon>
        <taxon>Bacteroidales</taxon>
        <taxon>Paludibacteraceae</taxon>
        <taxon>Paludibacter</taxon>
    </lineage>
</organism>
<evidence type="ECO:0000313" key="9">
    <source>
        <dbReference type="Proteomes" id="UP000008718"/>
    </source>
</evidence>
<dbReference type="AlphaFoldDB" id="E4T1F6"/>
<evidence type="ECO:0000256" key="7">
    <source>
        <dbReference type="ARBA" id="ARBA00023237"/>
    </source>
</evidence>
<name>E4T1F6_PALPW</name>
<dbReference type="PROSITE" id="PS51257">
    <property type="entry name" value="PROKAR_LIPOPROTEIN"/>
    <property type="match status" value="1"/>
</dbReference>
<dbReference type="eggNOG" id="COG1538">
    <property type="taxonomic scope" value="Bacteria"/>
</dbReference>
<dbReference type="GO" id="GO:0009279">
    <property type="term" value="C:cell outer membrane"/>
    <property type="evidence" value="ECO:0007669"/>
    <property type="project" value="UniProtKB-SubCell"/>
</dbReference>
<keyword evidence="3" id="KW-0813">Transport</keyword>
<evidence type="ECO:0000256" key="5">
    <source>
        <dbReference type="ARBA" id="ARBA00022692"/>
    </source>
</evidence>
<keyword evidence="7" id="KW-0998">Cell outer membrane</keyword>
<dbReference type="InterPro" id="IPR051906">
    <property type="entry name" value="TolC-like"/>
</dbReference>
<reference key="1">
    <citation type="submission" date="2010-11" db="EMBL/GenBank/DDBJ databases">
        <title>The complete genome of Paludibacter propionicigenes DSM 17365.</title>
        <authorList>
            <consortium name="US DOE Joint Genome Institute (JGI-PGF)"/>
            <person name="Lucas S."/>
            <person name="Copeland A."/>
            <person name="Lapidus A."/>
            <person name="Bruce D."/>
            <person name="Goodwin L."/>
            <person name="Pitluck S."/>
            <person name="Kyrpides N."/>
            <person name="Mavromatis K."/>
            <person name="Ivanova N."/>
            <person name="Munk A.C."/>
            <person name="Brettin T."/>
            <person name="Detter J.C."/>
            <person name="Han C."/>
            <person name="Tapia R."/>
            <person name="Land M."/>
            <person name="Hauser L."/>
            <person name="Markowitz V."/>
            <person name="Cheng J.-F."/>
            <person name="Hugenholtz P."/>
            <person name="Woyke T."/>
            <person name="Wu D."/>
            <person name="Gronow S."/>
            <person name="Wellnitz S."/>
            <person name="Brambilla E."/>
            <person name="Klenk H.-P."/>
            <person name="Eisen J.A."/>
        </authorList>
    </citation>
    <scope>NUCLEOTIDE SEQUENCE</scope>
    <source>
        <strain>WB4</strain>
    </source>
</reference>
<proteinExistence type="inferred from homology"/>
<dbReference type="EMBL" id="CP002345">
    <property type="protein sequence ID" value="ADQ78550.1"/>
    <property type="molecule type" value="Genomic_DNA"/>
</dbReference>
<dbReference type="Proteomes" id="UP000008718">
    <property type="component" value="Chromosome"/>
</dbReference>
<evidence type="ECO:0000313" key="8">
    <source>
        <dbReference type="EMBL" id="ADQ78550.1"/>
    </source>
</evidence>
<keyword evidence="5" id="KW-0812">Transmembrane</keyword>
<dbReference type="OrthoDB" id="367883at2"/>
<dbReference type="PANTHER" id="PTHR30026">
    <property type="entry name" value="OUTER MEMBRANE PROTEIN TOLC"/>
    <property type="match status" value="1"/>
</dbReference>
<dbReference type="Gene3D" id="1.20.1600.10">
    <property type="entry name" value="Outer membrane efflux proteins (OEP)"/>
    <property type="match status" value="1"/>
</dbReference>
<dbReference type="PANTHER" id="PTHR30026:SF20">
    <property type="entry name" value="OUTER MEMBRANE PROTEIN TOLC"/>
    <property type="match status" value="1"/>
</dbReference>
<protein>
    <submittedName>
        <fullName evidence="8">Outer membrane efflux protein</fullName>
    </submittedName>
</protein>
<comment type="subcellular location">
    <subcellularLocation>
        <location evidence="1">Cell outer membrane</location>
    </subcellularLocation>
</comment>
<reference evidence="8 9" key="2">
    <citation type="journal article" date="2011" name="Stand. Genomic Sci.">
        <title>Complete genome sequence of Paludibacter propionicigenes type strain (WB4).</title>
        <authorList>
            <person name="Gronow S."/>
            <person name="Munk C."/>
            <person name="Lapidus A."/>
            <person name="Nolan M."/>
            <person name="Lucas S."/>
            <person name="Hammon N."/>
            <person name="Deshpande S."/>
            <person name="Cheng J.F."/>
            <person name="Tapia R."/>
            <person name="Han C."/>
            <person name="Goodwin L."/>
            <person name="Pitluck S."/>
            <person name="Liolios K."/>
            <person name="Ivanova N."/>
            <person name="Mavromatis K."/>
            <person name="Mikhailova N."/>
            <person name="Pati A."/>
            <person name="Chen A."/>
            <person name="Palaniappan K."/>
            <person name="Land M."/>
            <person name="Hauser L."/>
            <person name="Chang Y.J."/>
            <person name="Jeffries C.D."/>
            <person name="Brambilla E."/>
            <person name="Rohde M."/>
            <person name="Goker M."/>
            <person name="Detter J.C."/>
            <person name="Woyke T."/>
            <person name="Bristow J."/>
            <person name="Eisen J.A."/>
            <person name="Markowitz V."/>
            <person name="Hugenholtz P."/>
            <person name="Kyrpides N.C."/>
            <person name="Klenk H.P."/>
        </authorList>
    </citation>
    <scope>NUCLEOTIDE SEQUENCE [LARGE SCALE GENOMIC DNA]</scope>
    <source>
        <strain evidence="9">DSM 17365 / JCM 13257 / WB4</strain>
    </source>
</reference>
<accession>E4T1F6</accession>
<dbReference type="KEGG" id="ppn:Palpr_0389"/>
<evidence type="ECO:0000256" key="4">
    <source>
        <dbReference type="ARBA" id="ARBA00022452"/>
    </source>
</evidence>
<evidence type="ECO:0000256" key="1">
    <source>
        <dbReference type="ARBA" id="ARBA00004442"/>
    </source>
</evidence>
<evidence type="ECO:0000256" key="3">
    <source>
        <dbReference type="ARBA" id="ARBA00022448"/>
    </source>
</evidence>
<dbReference type="InterPro" id="IPR003423">
    <property type="entry name" value="OMP_efflux"/>
</dbReference>
<keyword evidence="9" id="KW-1185">Reference proteome</keyword>
<dbReference type="STRING" id="694427.Palpr_0389"/>
<dbReference type="GO" id="GO:0015288">
    <property type="term" value="F:porin activity"/>
    <property type="evidence" value="ECO:0007669"/>
    <property type="project" value="TreeGrafter"/>
</dbReference>
<dbReference type="HOGENOM" id="CLU_012817_10_5_10"/>
<sequence length="438" mass="48397">MKNKTIDIMKISVLFILFLGCTTVGAQNKLTIEDAIKTALKKNFDIRVAENDAEITRVNNTAGNAGMLPTVALTGSGNYSVNNSTQKLSNGTETNIPSLSTTALSAGAQLSWNLFDGGKMFVTKSKLNEIQALGEIQFKEKVTQTLYNVIAAYYNVVRQKQQLNSIKEALNYNFTRVTIAQTGYNAGSRLKSELLQSKIDMNVTTENVINQEFAIDEALKTLNLLLGKSATESIEISDSIPLGYEPDRALLFNKLNKSNASILNFQKQIEIANLALKESRASYLPTLSLKGGYYASRTVNSAGSLLQNNSNGPQVGGTLVIPLYNAGETRRKETTAKIQAQSAELDLQNIKLQVNTELTNTLTEFENQQQLLKIESENNQLAKENLQISIDRLKHGQATSLEVHLAQEDYVQSNTRLINFRYNLKLAETKLKQLVSEL</sequence>
<comment type="similarity">
    <text evidence="2">Belongs to the outer membrane factor (OMF) (TC 1.B.17) family.</text>
</comment>
<gene>
    <name evidence="8" type="ordered locus">Palpr_0389</name>
</gene>
<evidence type="ECO:0000256" key="2">
    <source>
        <dbReference type="ARBA" id="ARBA00007613"/>
    </source>
</evidence>
<dbReference type="GO" id="GO:0015562">
    <property type="term" value="F:efflux transmembrane transporter activity"/>
    <property type="evidence" value="ECO:0007669"/>
    <property type="project" value="InterPro"/>
</dbReference>
<dbReference type="RefSeq" id="WP_013443919.1">
    <property type="nucleotide sequence ID" value="NC_014734.1"/>
</dbReference>
<keyword evidence="4" id="KW-1134">Transmembrane beta strand</keyword>
<keyword evidence="6" id="KW-0472">Membrane</keyword>